<feature type="compositionally biased region" description="Polar residues" evidence="1">
    <location>
        <begin position="46"/>
        <end position="66"/>
    </location>
</feature>
<accession>I3EKP4</accession>
<feature type="signal peptide" evidence="3">
    <location>
        <begin position="1"/>
        <end position="24"/>
    </location>
</feature>
<feature type="transmembrane region" description="Helical" evidence="2">
    <location>
        <begin position="325"/>
        <end position="347"/>
    </location>
</feature>
<keyword evidence="2" id="KW-0812">Transmembrane</keyword>
<keyword evidence="5" id="KW-1185">Reference proteome</keyword>
<feature type="transmembrane region" description="Helical" evidence="2">
    <location>
        <begin position="230"/>
        <end position="251"/>
    </location>
</feature>
<dbReference type="EMBL" id="GL870876">
    <property type="protein sequence ID" value="EIJ89791.1"/>
    <property type="molecule type" value="Genomic_DNA"/>
</dbReference>
<dbReference type="InParanoid" id="I3EKP4"/>
<dbReference type="AlphaFoldDB" id="I3EKP4"/>
<gene>
    <name evidence="4" type="ORF">NEQG_00561</name>
</gene>
<dbReference type="OrthoDB" id="10326736at2759"/>
<evidence type="ECO:0000256" key="1">
    <source>
        <dbReference type="SAM" id="MobiDB-lite"/>
    </source>
</evidence>
<dbReference type="HOGENOM" id="CLU_785482_0_0_1"/>
<keyword evidence="3" id="KW-0732">Signal</keyword>
<feature type="transmembrane region" description="Helical" evidence="2">
    <location>
        <begin position="281"/>
        <end position="313"/>
    </location>
</feature>
<evidence type="ECO:0000313" key="4">
    <source>
        <dbReference type="EMBL" id="EIJ89791.1"/>
    </source>
</evidence>
<feature type="transmembrane region" description="Helical" evidence="2">
    <location>
        <begin position="205"/>
        <end position="223"/>
    </location>
</feature>
<evidence type="ECO:0000256" key="2">
    <source>
        <dbReference type="SAM" id="Phobius"/>
    </source>
</evidence>
<name>I3EKP4_NEMP3</name>
<feature type="transmembrane region" description="Helical" evidence="2">
    <location>
        <begin position="130"/>
        <end position="148"/>
    </location>
</feature>
<organism evidence="4 5">
    <name type="scientific">Nematocida parisii (strain ERTm3)</name>
    <name type="common">Nematode killer fungus</name>
    <dbReference type="NCBI Taxonomy" id="935791"/>
    <lineage>
        <taxon>Eukaryota</taxon>
        <taxon>Fungi</taxon>
        <taxon>Fungi incertae sedis</taxon>
        <taxon>Microsporidia</taxon>
        <taxon>Nematocida</taxon>
    </lineage>
</organism>
<evidence type="ECO:0000256" key="3">
    <source>
        <dbReference type="SAM" id="SignalP"/>
    </source>
</evidence>
<keyword evidence="2" id="KW-0472">Membrane</keyword>
<sequence>MNTKRTFLILTLCLLANFHRLSSAVKARKAHSDNLEKVKSRAKIRPQNSTPYNTKSASHTRNQHSNAYKKEKSRSSGDKIYTIKEKKKALIKIRDNLIGYLLNTVPKEIKDIRIKISTQEQAISTLDKKYINIALLAMFVIGCNMALYGVEYKTFNAFVLVWYYLFKTVYHQITEIKNMPWINIVLGNVLFEKICKYTSNNNNSMAISSVMCLLLAVGLCWFINISFRMIVLGSVLSLSLYVMQIVDLWSIGAERGLGALIFLVVFVLIFYKFLHKNVERYMFIAIFAFFSSVLIFLSLSEILLLGFVIPAIVLNYTTDAKESNISLNMEFFSLGVIMLVSCGMQVYKTYKKK</sequence>
<feature type="region of interest" description="Disordered" evidence="1">
    <location>
        <begin position="30"/>
        <end position="73"/>
    </location>
</feature>
<keyword evidence="2" id="KW-1133">Transmembrane helix</keyword>
<dbReference type="OMA" id="INISFRM"/>
<evidence type="ECO:0000313" key="5">
    <source>
        <dbReference type="Proteomes" id="UP000002872"/>
    </source>
</evidence>
<proteinExistence type="predicted"/>
<dbReference type="Proteomes" id="UP000002872">
    <property type="component" value="Unassembled WGS sequence"/>
</dbReference>
<feature type="compositionally biased region" description="Basic and acidic residues" evidence="1">
    <location>
        <begin position="30"/>
        <end position="39"/>
    </location>
</feature>
<feature type="chain" id="PRO_5003670731" evidence="3">
    <location>
        <begin position="25"/>
        <end position="353"/>
    </location>
</feature>
<dbReference type="VEuPathDB" id="MicrosporidiaDB:NEQG_00561"/>
<protein>
    <submittedName>
        <fullName evidence="4">Uncharacterized protein</fullName>
    </submittedName>
</protein>
<reference evidence="4" key="1">
    <citation type="submission" date="2011-01" db="EMBL/GenBank/DDBJ databases">
        <title>The Genome Sequence of Nematocida parisii strain ERTm3.</title>
        <authorList>
            <consortium name="The Broad Institute Genome Sequencing Platform"/>
            <consortium name="The Broad Institute Genome Sequencing Center for Infectious Disease"/>
            <person name="Cuomo C."/>
            <person name="Troemel E."/>
            <person name="Young S.K."/>
            <person name="Zeng Q."/>
            <person name="Gargeya S."/>
            <person name="Fitzgerald M."/>
            <person name="Haas B."/>
            <person name="Abouelleil A."/>
            <person name="Alvarado L."/>
            <person name="Arachchi H.M."/>
            <person name="Berlin A."/>
            <person name="Chapman S.B."/>
            <person name="Gearin G."/>
            <person name="Goldberg J."/>
            <person name="Griggs A."/>
            <person name="Gujja S."/>
            <person name="Hansen M."/>
            <person name="Heiman D."/>
            <person name="Howarth C."/>
            <person name="Larimer J."/>
            <person name="Lui A."/>
            <person name="MacDonald P.J.P."/>
            <person name="McCowen C."/>
            <person name="Montmayeur A."/>
            <person name="Murphy C."/>
            <person name="Neiman D."/>
            <person name="Pearson M."/>
            <person name="Priest M."/>
            <person name="Roberts A."/>
            <person name="Saif S."/>
            <person name="Shea T."/>
            <person name="Sisk P."/>
            <person name="Stolte C."/>
            <person name="Sykes S."/>
            <person name="Wortman J."/>
            <person name="Nusbaum C."/>
            <person name="Birren B."/>
        </authorList>
    </citation>
    <scope>NUCLEOTIDE SEQUENCE</scope>
    <source>
        <strain evidence="4">ERTm3</strain>
    </source>
</reference>
<feature type="transmembrane region" description="Helical" evidence="2">
    <location>
        <begin position="257"/>
        <end position="274"/>
    </location>
</feature>